<feature type="transmembrane region" description="Helical" evidence="5">
    <location>
        <begin position="106"/>
        <end position="126"/>
    </location>
</feature>
<feature type="transmembrane region" description="Helical" evidence="5">
    <location>
        <begin position="193"/>
        <end position="212"/>
    </location>
</feature>
<feature type="transmembrane region" description="Helical" evidence="5">
    <location>
        <begin position="16"/>
        <end position="36"/>
    </location>
</feature>
<keyword evidence="4 5" id="KW-0472">Membrane</keyword>
<evidence type="ECO:0000256" key="5">
    <source>
        <dbReference type="SAM" id="Phobius"/>
    </source>
</evidence>
<dbReference type="eggNOG" id="KOG1442">
    <property type="taxonomic scope" value="Eukaryota"/>
</dbReference>
<dbReference type="InterPro" id="IPR004853">
    <property type="entry name" value="Sugar_P_trans_dom"/>
</dbReference>
<dbReference type="PANTHER" id="PTHR11132">
    <property type="entry name" value="SOLUTE CARRIER FAMILY 35"/>
    <property type="match status" value="1"/>
</dbReference>
<dbReference type="WBParaSite" id="Csp11.Scaffold629.g13834.t1">
    <property type="protein sequence ID" value="Csp11.Scaffold629.g13834.t1"/>
    <property type="gene ID" value="Csp11.Scaffold629.g13834"/>
</dbReference>
<keyword evidence="7" id="KW-1185">Reference proteome</keyword>
<evidence type="ECO:0000313" key="7">
    <source>
        <dbReference type="Proteomes" id="UP000095282"/>
    </source>
</evidence>
<feature type="domain" description="Sugar phosphate transporter" evidence="6">
    <location>
        <begin position="5"/>
        <end position="205"/>
    </location>
</feature>
<evidence type="ECO:0000313" key="8">
    <source>
        <dbReference type="WBParaSite" id="Csp11.Scaffold629.g13834.t1"/>
    </source>
</evidence>
<evidence type="ECO:0000256" key="3">
    <source>
        <dbReference type="ARBA" id="ARBA00022989"/>
    </source>
</evidence>
<dbReference type="Pfam" id="PF03151">
    <property type="entry name" value="TPT"/>
    <property type="match status" value="1"/>
</dbReference>
<protein>
    <submittedName>
        <fullName evidence="8">TPT domain-containing protein</fullName>
    </submittedName>
</protein>
<dbReference type="SUPFAM" id="SSF103481">
    <property type="entry name" value="Multidrug resistance efflux transporter EmrE"/>
    <property type="match status" value="1"/>
</dbReference>
<organism evidence="7 8">
    <name type="scientific">Caenorhabditis tropicalis</name>
    <dbReference type="NCBI Taxonomy" id="1561998"/>
    <lineage>
        <taxon>Eukaryota</taxon>
        <taxon>Metazoa</taxon>
        <taxon>Ecdysozoa</taxon>
        <taxon>Nematoda</taxon>
        <taxon>Chromadorea</taxon>
        <taxon>Rhabditida</taxon>
        <taxon>Rhabditina</taxon>
        <taxon>Rhabditomorpha</taxon>
        <taxon>Rhabditoidea</taxon>
        <taxon>Rhabditidae</taxon>
        <taxon>Peloderinae</taxon>
        <taxon>Caenorhabditis</taxon>
    </lineage>
</organism>
<keyword evidence="2 5" id="KW-0812">Transmembrane</keyword>
<sequence length="229" mass="25874">MISFNNLSLERTGVSFYYIGRSLATVFNVFLTPYMLGETQSRNVHMACLFIIIGFSLGSGQTDIRNPLSVDGVFFGIIASFAVALNAILTKTALTKVDNCIWKLTWYNNLLASIIFIPILIFTGEYEKVHAVMPGWNFWKMLLVSGVFGFTMNYVTGWQIKATSPLTHNISANAKSATQTLLAVIVFKEWKSFGWWMSNVVILLGSSFYTWARNQEMRKEEETKKAKTN</sequence>
<keyword evidence="3 5" id="KW-1133">Transmembrane helix</keyword>
<dbReference type="InterPro" id="IPR050186">
    <property type="entry name" value="TPT_transporter"/>
</dbReference>
<evidence type="ECO:0000256" key="1">
    <source>
        <dbReference type="ARBA" id="ARBA00004141"/>
    </source>
</evidence>
<evidence type="ECO:0000259" key="6">
    <source>
        <dbReference type="Pfam" id="PF03151"/>
    </source>
</evidence>
<feature type="transmembrane region" description="Helical" evidence="5">
    <location>
        <begin position="43"/>
        <end position="61"/>
    </location>
</feature>
<comment type="subcellular location">
    <subcellularLocation>
        <location evidence="1">Membrane</location>
        <topology evidence="1">Multi-pass membrane protein</topology>
    </subcellularLocation>
</comment>
<name>A0A1I7U183_9PELO</name>
<dbReference type="GO" id="GO:0016020">
    <property type="term" value="C:membrane"/>
    <property type="evidence" value="ECO:0007669"/>
    <property type="project" value="UniProtKB-SubCell"/>
</dbReference>
<feature type="transmembrane region" description="Helical" evidence="5">
    <location>
        <begin position="138"/>
        <end position="158"/>
    </location>
</feature>
<dbReference type="AlphaFoldDB" id="A0A1I7U183"/>
<dbReference type="STRING" id="1561998.A0A1I7U183"/>
<evidence type="ECO:0000256" key="4">
    <source>
        <dbReference type="ARBA" id="ARBA00023136"/>
    </source>
</evidence>
<evidence type="ECO:0000256" key="2">
    <source>
        <dbReference type="ARBA" id="ARBA00022692"/>
    </source>
</evidence>
<dbReference type="Proteomes" id="UP000095282">
    <property type="component" value="Unplaced"/>
</dbReference>
<feature type="transmembrane region" description="Helical" evidence="5">
    <location>
        <begin position="73"/>
        <end position="94"/>
    </location>
</feature>
<reference evidence="8" key="1">
    <citation type="submission" date="2016-11" db="UniProtKB">
        <authorList>
            <consortium name="WormBaseParasite"/>
        </authorList>
    </citation>
    <scope>IDENTIFICATION</scope>
</reference>
<proteinExistence type="predicted"/>
<dbReference type="InterPro" id="IPR037185">
    <property type="entry name" value="EmrE-like"/>
</dbReference>
<accession>A0A1I7U183</accession>